<feature type="transmembrane region" description="Helical" evidence="2">
    <location>
        <begin position="165"/>
        <end position="185"/>
    </location>
</feature>
<organism evidence="3 4">
    <name type="scientific">Rhodocollybia butyracea</name>
    <dbReference type="NCBI Taxonomy" id="206335"/>
    <lineage>
        <taxon>Eukaryota</taxon>
        <taxon>Fungi</taxon>
        <taxon>Dikarya</taxon>
        <taxon>Basidiomycota</taxon>
        <taxon>Agaricomycotina</taxon>
        <taxon>Agaricomycetes</taxon>
        <taxon>Agaricomycetidae</taxon>
        <taxon>Agaricales</taxon>
        <taxon>Marasmiineae</taxon>
        <taxon>Omphalotaceae</taxon>
        <taxon>Rhodocollybia</taxon>
    </lineage>
</organism>
<reference evidence="3" key="1">
    <citation type="submission" date="2020-11" db="EMBL/GenBank/DDBJ databases">
        <authorList>
            <consortium name="DOE Joint Genome Institute"/>
            <person name="Ahrendt S."/>
            <person name="Riley R."/>
            <person name="Andreopoulos W."/>
            <person name="Labutti K."/>
            <person name="Pangilinan J."/>
            <person name="Ruiz-Duenas F.J."/>
            <person name="Barrasa J.M."/>
            <person name="Sanchez-Garcia M."/>
            <person name="Camarero S."/>
            <person name="Miyauchi S."/>
            <person name="Serrano A."/>
            <person name="Linde D."/>
            <person name="Babiker R."/>
            <person name="Drula E."/>
            <person name="Ayuso-Fernandez I."/>
            <person name="Pacheco R."/>
            <person name="Padilla G."/>
            <person name="Ferreira P."/>
            <person name="Barriuso J."/>
            <person name="Kellner H."/>
            <person name="Castanera R."/>
            <person name="Alfaro M."/>
            <person name="Ramirez L."/>
            <person name="Pisabarro A.G."/>
            <person name="Kuo A."/>
            <person name="Tritt A."/>
            <person name="Lipzen A."/>
            <person name="He G."/>
            <person name="Yan M."/>
            <person name="Ng V."/>
            <person name="Cullen D."/>
            <person name="Martin F."/>
            <person name="Rosso M.-N."/>
            <person name="Henrissat B."/>
            <person name="Hibbett D."/>
            <person name="Martinez A.T."/>
            <person name="Grigoriev I.V."/>
        </authorList>
    </citation>
    <scope>NUCLEOTIDE SEQUENCE</scope>
    <source>
        <strain evidence="3">AH 40177</strain>
    </source>
</reference>
<feature type="transmembrane region" description="Helical" evidence="2">
    <location>
        <begin position="5"/>
        <end position="27"/>
    </location>
</feature>
<feature type="compositionally biased region" description="Acidic residues" evidence="1">
    <location>
        <begin position="233"/>
        <end position="245"/>
    </location>
</feature>
<protein>
    <submittedName>
        <fullName evidence="3">Uncharacterized protein</fullName>
    </submittedName>
</protein>
<accession>A0A9P5U1G0</accession>
<evidence type="ECO:0000313" key="3">
    <source>
        <dbReference type="EMBL" id="KAF9062344.1"/>
    </source>
</evidence>
<evidence type="ECO:0000313" key="4">
    <source>
        <dbReference type="Proteomes" id="UP000772434"/>
    </source>
</evidence>
<keyword evidence="4" id="KW-1185">Reference proteome</keyword>
<feature type="transmembrane region" description="Helical" evidence="2">
    <location>
        <begin position="197"/>
        <end position="223"/>
    </location>
</feature>
<dbReference type="OrthoDB" id="3357408at2759"/>
<feature type="region of interest" description="Disordered" evidence="1">
    <location>
        <begin position="231"/>
        <end position="261"/>
    </location>
</feature>
<gene>
    <name evidence="3" type="ORF">BDP27DRAFT_1336806</name>
</gene>
<evidence type="ECO:0000256" key="1">
    <source>
        <dbReference type="SAM" id="MobiDB-lite"/>
    </source>
</evidence>
<comment type="caution">
    <text evidence="3">The sequence shown here is derived from an EMBL/GenBank/DDBJ whole genome shotgun (WGS) entry which is preliminary data.</text>
</comment>
<dbReference type="Proteomes" id="UP000772434">
    <property type="component" value="Unassembled WGS sequence"/>
</dbReference>
<sequence>MPGTLYVIVTLIFFTLATISVSLDLAWRSMEDFNSLTTEISTEVGPYYIFVIAGMLSDAMMIHRCYRLWNSRKSVIILPLLGLIGISITWIVFEAMAVKSSGFEGAQLSTASVTAMFTSQIYGSVTLAENIVLTGLMAGRVWWLERRMKNILIAGKNKPKVSQSLLGPILQSGALNPIFLSIWVAAAYSPTLDSIQLLTPCALTQIVGISSTLIVLSIGIGLASDSRSRMFDEENQFSEDREESDSSTKTMQNGMCSSTNTIQPFTLTYGLDDSDREPLRPKKYS</sequence>
<feature type="transmembrane region" description="Helical" evidence="2">
    <location>
        <begin position="121"/>
        <end position="144"/>
    </location>
</feature>
<feature type="compositionally biased region" description="Polar residues" evidence="1">
    <location>
        <begin position="247"/>
        <end position="261"/>
    </location>
</feature>
<keyword evidence="2" id="KW-1133">Transmembrane helix</keyword>
<dbReference type="AlphaFoldDB" id="A0A9P5U1G0"/>
<name>A0A9P5U1G0_9AGAR</name>
<proteinExistence type="predicted"/>
<keyword evidence="2" id="KW-0472">Membrane</keyword>
<dbReference type="EMBL" id="JADNRY010000175">
    <property type="protein sequence ID" value="KAF9062344.1"/>
    <property type="molecule type" value="Genomic_DNA"/>
</dbReference>
<keyword evidence="2" id="KW-0812">Transmembrane</keyword>
<evidence type="ECO:0000256" key="2">
    <source>
        <dbReference type="SAM" id="Phobius"/>
    </source>
</evidence>
<feature type="transmembrane region" description="Helical" evidence="2">
    <location>
        <begin position="47"/>
        <end position="63"/>
    </location>
</feature>
<feature type="transmembrane region" description="Helical" evidence="2">
    <location>
        <begin position="75"/>
        <end position="93"/>
    </location>
</feature>